<dbReference type="GO" id="GO:0003677">
    <property type="term" value="F:DNA binding"/>
    <property type="evidence" value="ECO:0007669"/>
    <property type="project" value="UniProtKB-KW"/>
</dbReference>
<comment type="caution">
    <text evidence="1">The sequence shown here is derived from an EMBL/GenBank/DDBJ whole genome shotgun (WGS) entry which is preliminary data.</text>
</comment>
<dbReference type="RefSeq" id="WP_183343644.1">
    <property type="nucleotide sequence ID" value="NZ_JACHNU010000005.1"/>
</dbReference>
<dbReference type="Proteomes" id="UP000585272">
    <property type="component" value="Unassembled WGS sequence"/>
</dbReference>
<accession>A0A840IHY8</accession>
<reference evidence="1 2" key="1">
    <citation type="submission" date="2020-08" db="EMBL/GenBank/DDBJ databases">
        <title>Genomic Encyclopedia of Archaeal and Bacterial Type Strains, Phase II (KMG-II): from individual species to whole genera.</title>
        <authorList>
            <person name="Goeker M."/>
        </authorList>
    </citation>
    <scope>NUCLEOTIDE SEQUENCE [LARGE SCALE GENOMIC DNA]</scope>
    <source>
        <strain evidence="1 2">DSM 23288</strain>
    </source>
</reference>
<keyword evidence="2" id="KW-1185">Reference proteome</keyword>
<name>A0A840IHY8_9ACTN</name>
<gene>
    <name evidence="1" type="ORF">BDZ31_003526</name>
</gene>
<evidence type="ECO:0000313" key="2">
    <source>
        <dbReference type="Proteomes" id="UP000585272"/>
    </source>
</evidence>
<dbReference type="AlphaFoldDB" id="A0A840IHY8"/>
<sequence length="79" mass="9073">MTMHTTTVRFDPETWARLKLVTTELGIATADYIRAATLQRLERTAYEARVLALESRVKRVEQLVALILRRWGLVSRAST</sequence>
<organism evidence="1 2">
    <name type="scientific">Conexibacter arvalis</name>
    <dbReference type="NCBI Taxonomy" id="912552"/>
    <lineage>
        <taxon>Bacteria</taxon>
        <taxon>Bacillati</taxon>
        <taxon>Actinomycetota</taxon>
        <taxon>Thermoleophilia</taxon>
        <taxon>Solirubrobacterales</taxon>
        <taxon>Conexibacteraceae</taxon>
        <taxon>Conexibacter</taxon>
    </lineage>
</organism>
<proteinExistence type="predicted"/>
<dbReference type="EMBL" id="JACHNU010000005">
    <property type="protein sequence ID" value="MBB4663925.1"/>
    <property type="molecule type" value="Genomic_DNA"/>
</dbReference>
<evidence type="ECO:0000313" key="1">
    <source>
        <dbReference type="EMBL" id="MBB4663925.1"/>
    </source>
</evidence>
<protein>
    <submittedName>
        <fullName evidence="1">Putative DNA-binding protein</fullName>
    </submittedName>
</protein>
<keyword evidence="1" id="KW-0238">DNA-binding</keyword>